<reference evidence="2 3" key="1">
    <citation type="journal article" date="2024" name="Nat. Commun.">
        <title>Phylogenomics reveals the evolutionary origins of lichenization in chlorophyte algae.</title>
        <authorList>
            <person name="Puginier C."/>
            <person name="Libourel C."/>
            <person name="Otte J."/>
            <person name="Skaloud P."/>
            <person name="Haon M."/>
            <person name="Grisel S."/>
            <person name="Petersen M."/>
            <person name="Berrin J.G."/>
            <person name="Delaux P.M."/>
            <person name="Dal Grande F."/>
            <person name="Keller J."/>
        </authorList>
    </citation>
    <scope>NUCLEOTIDE SEQUENCE [LARGE SCALE GENOMIC DNA]</scope>
    <source>
        <strain evidence="2 3">SAG 2523</strain>
    </source>
</reference>
<gene>
    <name evidence="2" type="ORF">WJX84_006262</name>
</gene>
<feature type="compositionally biased region" description="Polar residues" evidence="1">
    <location>
        <begin position="48"/>
        <end position="58"/>
    </location>
</feature>
<evidence type="ECO:0000256" key="1">
    <source>
        <dbReference type="SAM" id="MobiDB-lite"/>
    </source>
</evidence>
<comment type="caution">
    <text evidence="2">The sequence shown here is derived from an EMBL/GenBank/DDBJ whole genome shotgun (WGS) entry which is preliminary data.</text>
</comment>
<dbReference type="EMBL" id="JALJOV010002106">
    <property type="protein sequence ID" value="KAK9834359.1"/>
    <property type="molecule type" value="Genomic_DNA"/>
</dbReference>
<feature type="compositionally biased region" description="Basic and acidic residues" evidence="1">
    <location>
        <begin position="22"/>
        <end position="35"/>
    </location>
</feature>
<organism evidence="2 3">
    <name type="scientific">Apatococcus fuscideae</name>
    <dbReference type="NCBI Taxonomy" id="2026836"/>
    <lineage>
        <taxon>Eukaryota</taxon>
        <taxon>Viridiplantae</taxon>
        <taxon>Chlorophyta</taxon>
        <taxon>core chlorophytes</taxon>
        <taxon>Trebouxiophyceae</taxon>
        <taxon>Chlorellales</taxon>
        <taxon>Chlorellaceae</taxon>
        <taxon>Apatococcus</taxon>
    </lineage>
</organism>
<sequence>MPGANDSYRVVGMSSSDLASQHNDHPSQHEGEHNGGSRSKGPADNGVRSPTIQETGRSASKRTLADHSDRHSDRES</sequence>
<dbReference type="Proteomes" id="UP001485043">
    <property type="component" value="Unassembled WGS sequence"/>
</dbReference>
<name>A0AAW1RKV6_9CHLO</name>
<accession>A0AAW1RKV6</accession>
<dbReference type="AlphaFoldDB" id="A0AAW1RKV6"/>
<feature type="non-terminal residue" evidence="2">
    <location>
        <position position="76"/>
    </location>
</feature>
<evidence type="ECO:0000313" key="2">
    <source>
        <dbReference type="EMBL" id="KAK9834359.1"/>
    </source>
</evidence>
<evidence type="ECO:0000313" key="3">
    <source>
        <dbReference type="Proteomes" id="UP001485043"/>
    </source>
</evidence>
<protein>
    <submittedName>
        <fullName evidence="2">Uncharacterized protein</fullName>
    </submittedName>
</protein>
<proteinExistence type="predicted"/>
<keyword evidence="3" id="KW-1185">Reference proteome</keyword>
<feature type="compositionally biased region" description="Basic and acidic residues" evidence="1">
    <location>
        <begin position="63"/>
        <end position="76"/>
    </location>
</feature>
<feature type="region of interest" description="Disordered" evidence="1">
    <location>
        <begin position="1"/>
        <end position="76"/>
    </location>
</feature>